<organism evidence="6 7">
    <name type="scientific">Actinomadura vinacea</name>
    <dbReference type="NCBI Taxonomy" id="115336"/>
    <lineage>
        <taxon>Bacteria</taxon>
        <taxon>Bacillati</taxon>
        <taxon>Actinomycetota</taxon>
        <taxon>Actinomycetes</taxon>
        <taxon>Streptosporangiales</taxon>
        <taxon>Thermomonosporaceae</taxon>
        <taxon>Actinomadura</taxon>
    </lineage>
</organism>
<evidence type="ECO:0000313" key="7">
    <source>
        <dbReference type="Proteomes" id="UP001501231"/>
    </source>
</evidence>
<feature type="DNA-binding region" description="H-T-H motif" evidence="4">
    <location>
        <begin position="38"/>
        <end position="57"/>
    </location>
</feature>
<keyword evidence="1" id="KW-0805">Transcription regulation</keyword>
<evidence type="ECO:0000256" key="3">
    <source>
        <dbReference type="ARBA" id="ARBA00023163"/>
    </source>
</evidence>
<dbReference type="EMBL" id="BAAARW010000030">
    <property type="protein sequence ID" value="GAA2445617.1"/>
    <property type="molecule type" value="Genomic_DNA"/>
</dbReference>
<dbReference type="RefSeq" id="WP_344595329.1">
    <property type="nucleotide sequence ID" value="NZ_BAAARW010000030.1"/>
</dbReference>
<sequence>MATQGRRPGGRKRADAERNIATIVSAATECFARDPDVSMSGIAKAAGLGRVTLYSHFPSREDVLRAVLDASIAEGTDVIEAAAPHQGPPAEAFARLIRSCWPMLSRFGGLHTAAQRALTADEVRRYHDEPMAHVERLIDRGQKEGAFRADLPVDWLVTTVYSLLHTASGEVAAGRMAAENVGEILEKTLLAVLRPIS</sequence>
<dbReference type="InterPro" id="IPR009057">
    <property type="entry name" value="Homeodomain-like_sf"/>
</dbReference>
<dbReference type="PANTHER" id="PTHR30055:SF234">
    <property type="entry name" value="HTH-TYPE TRANSCRIPTIONAL REGULATOR BETI"/>
    <property type="match status" value="1"/>
</dbReference>
<evidence type="ECO:0000256" key="1">
    <source>
        <dbReference type="ARBA" id="ARBA00023015"/>
    </source>
</evidence>
<evidence type="ECO:0000313" key="6">
    <source>
        <dbReference type="EMBL" id="GAA2445617.1"/>
    </source>
</evidence>
<evidence type="ECO:0000256" key="4">
    <source>
        <dbReference type="PROSITE-ProRule" id="PRU00335"/>
    </source>
</evidence>
<accession>A0ABN3K053</accession>
<feature type="domain" description="HTH tetR-type" evidence="5">
    <location>
        <begin position="17"/>
        <end position="75"/>
    </location>
</feature>
<protein>
    <submittedName>
        <fullName evidence="6">TetR/AcrR family transcriptional regulator</fullName>
    </submittedName>
</protein>
<proteinExistence type="predicted"/>
<keyword evidence="2 4" id="KW-0238">DNA-binding</keyword>
<evidence type="ECO:0000259" key="5">
    <source>
        <dbReference type="PROSITE" id="PS50977"/>
    </source>
</evidence>
<comment type="caution">
    <text evidence="6">The sequence shown here is derived from an EMBL/GenBank/DDBJ whole genome shotgun (WGS) entry which is preliminary data.</text>
</comment>
<keyword evidence="7" id="KW-1185">Reference proteome</keyword>
<dbReference type="InterPro" id="IPR036271">
    <property type="entry name" value="Tet_transcr_reg_TetR-rel_C_sf"/>
</dbReference>
<reference evidence="6 7" key="1">
    <citation type="journal article" date="2019" name="Int. J. Syst. Evol. Microbiol.">
        <title>The Global Catalogue of Microorganisms (GCM) 10K type strain sequencing project: providing services to taxonomists for standard genome sequencing and annotation.</title>
        <authorList>
            <consortium name="The Broad Institute Genomics Platform"/>
            <consortium name="The Broad Institute Genome Sequencing Center for Infectious Disease"/>
            <person name="Wu L."/>
            <person name="Ma J."/>
        </authorList>
    </citation>
    <scope>NUCLEOTIDE SEQUENCE [LARGE SCALE GENOMIC DNA]</scope>
    <source>
        <strain evidence="6 7">JCM 3325</strain>
    </source>
</reference>
<dbReference type="Gene3D" id="1.10.357.10">
    <property type="entry name" value="Tetracycline Repressor, domain 2"/>
    <property type="match status" value="1"/>
</dbReference>
<name>A0ABN3K053_9ACTN</name>
<keyword evidence="3" id="KW-0804">Transcription</keyword>
<dbReference type="PROSITE" id="PS50977">
    <property type="entry name" value="HTH_TETR_2"/>
    <property type="match status" value="1"/>
</dbReference>
<gene>
    <name evidence="6" type="ORF">GCM10010191_73160</name>
</gene>
<evidence type="ECO:0000256" key="2">
    <source>
        <dbReference type="ARBA" id="ARBA00023125"/>
    </source>
</evidence>
<dbReference type="SUPFAM" id="SSF46689">
    <property type="entry name" value="Homeodomain-like"/>
    <property type="match status" value="1"/>
</dbReference>
<dbReference type="SUPFAM" id="SSF48498">
    <property type="entry name" value="Tetracyclin repressor-like, C-terminal domain"/>
    <property type="match status" value="1"/>
</dbReference>
<dbReference type="Proteomes" id="UP001501231">
    <property type="component" value="Unassembled WGS sequence"/>
</dbReference>
<dbReference type="InterPro" id="IPR050109">
    <property type="entry name" value="HTH-type_TetR-like_transc_reg"/>
</dbReference>
<dbReference type="PANTHER" id="PTHR30055">
    <property type="entry name" value="HTH-TYPE TRANSCRIPTIONAL REGULATOR RUTR"/>
    <property type="match status" value="1"/>
</dbReference>
<dbReference type="Pfam" id="PF00440">
    <property type="entry name" value="TetR_N"/>
    <property type="match status" value="1"/>
</dbReference>
<dbReference type="InterPro" id="IPR001647">
    <property type="entry name" value="HTH_TetR"/>
</dbReference>